<comment type="caution">
    <text evidence="3">The sequence shown here is derived from an EMBL/GenBank/DDBJ whole genome shotgun (WGS) entry which is preliminary data.</text>
</comment>
<keyword evidence="2" id="KW-0812">Transmembrane</keyword>
<gene>
    <name evidence="3" type="ORF">DFH94DRAFT_690293</name>
</gene>
<sequence length="257" mass="27055">MAVSPLVRLPTYPTSTKALPFFGAYLLGAHPCLASEPAMPYVPTTRTVSLYFSVLFSPDVSAFRACLGLFRVLRSNYVPTTAAETTARSDASAAPYSSNERGDPRAPTGSADNARALDAVSALVLRYTSPLVRRAAVVGGGDSHGSRISGQALTAIILCATIVFCVLVGSLLQLPAAIISLRNRYSRSSRTGTPVPSTSNSMPGLFDVEMGDQIDQDQDPRSLACNARSPPPPYSRAPSYESSRGNTSTGGRGECTS</sequence>
<feature type="compositionally biased region" description="Gly residues" evidence="1">
    <location>
        <begin position="248"/>
        <end position="257"/>
    </location>
</feature>
<reference evidence="3" key="1">
    <citation type="submission" date="2019-10" db="EMBL/GenBank/DDBJ databases">
        <authorList>
            <consortium name="DOE Joint Genome Institute"/>
            <person name="Kuo A."/>
            <person name="Miyauchi S."/>
            <person name="Kiss E."/>
            <person name="Drula E."/>
            <person name="Kohler A."/>
            <person name="Sanchez-Garcia M."/>
            <person name="Andreopoulos B."/>
            <person name="Barry K.W."/>
            <person name="Bonito G."/>
            <person name="Buee M."/>
            <person name="Carver A."/>
            <person name="Chen C."/>
            <person name="Cichocki N."/>
            <person name="Clum A."/>
            <person name="Culley D."/>
            <person name="Crous P.W."/>
            <person name="Fauchery L."/>
            <person name="Girlanda M."/>
            <person name="Hayes R."/>
            <person name="Keri Z."/>
            <person name="LaButti K."/>
            <person name="Lipzen A."/>
            <person name="Lombard V."/>
            <person name="Magnuson J."/>
            <person name="Maillard F."/>
            <person name="Morin E."/>
            <person name="Murat C."/>
            <person name="Nolan M."/>
            <person name="Ohm R."/>
            <person name="Pangilinan J."/>
            <person name="Pereira M."/>
            <person name="Perotto S."/>
            <person name="Peter M."/>
            <person name="Riley R."/>
            <person name="Sitrit Y."/>
            <person name="Stielow B."/>
            <person name="Szollosi G."/>
            <person name="Zifcakova L."/>
            <person name="Stursova M."/>
            <person name="Spatafora J.W."/>
            <person name="Tedersoo L."/>
            <person name="Vaario L.-M."/>
            <person name="Yamada A."/>
            <person name="Yan M."/>
            <person name="Wang P."/>
            <person name="Xu J."/>
            <person name="Bruns T."/>
            <person name="Baldrian P."/>
            <person name="Vilgalys R."/>
            <person name="Henrissat B."/>
            <person name="Grigoriev I.V."/>
            <person name="Hibbett D."/>
            <person name="Nagy L.G."/>
            <person name="Martin F.M."/>
        </authorList>
    </citation>
    <scope>NUCLEOTIDE SEQUENCE</scope>
    <source>
        <strain evidence="3">Prilba</strain>
    </source>
</reference>
<feature type="region of interest" description="Disordered" evidence="1">
    <location>
        <begin position="185"/>
        <end position="257"/>
    </location>
</feature>
<accession>A0A9P5N199</accession>
<feature type="compositionally biased region" description="Polar residues" evidence="1">
    <location>
        <begin position="88"/>
        <end position="99"/>
    </location>
</feature>
<evidence type="ECO:0000313" key="3">
    <source>
        <dbReference type="EMBL" id="KAF8483834.1"/>
    </source>
</evidence>
<evidence type="ECO:0000256" key="2">
    <source>
        <dbReference type="SAM" id="Phobius"/>
    </source>
</evidence>
<proteinExistence type="predicted"/>
<evidence type="ECO:0000256" key="1">
    <source>
        <dbReference type="SAM" id="MobiDB-lite"/>
    </source>
</evidence>
<name>A0A9P5N199_9AGAM</name>
<evidence type="ECO:0000313" key="4">
    <source>
        <dbReference type="Proteomes" id="UP000759537"/>
    </source>
</evidence>
<dbReference type="AlphaFoldDB" id="A0A9P5N199"/>
<feature type="compositionally biased region" description="Low complexity" evidence="1">
    <location>
        <begin position="236"/>
        <end position="247"/>
    </location>
</feature>
<reference evidence="3" key="2">
    <citation type="journal article" date="2020" name="Nat. Commun.">
        <title>Large-scale genome sequencing of mycorrhizal fungi provides insights into the early evolution of symbiotic traits.</title>
        <authorList>
            <person name="Miyauchi S."/>
            <person name="Kiss E."/>
            <person name="Kuo A."/>
            <person name="Drula E."/>
            <person name="Kohler A."/>
            <person name="Sanchez-Garcia M."/>
            <person name="Morin E."/>
            <person name="Andreopoulos B."/>
            <person name="Barry K.W."/>
            <person name="Bonito G."/>
            <person name="Buee M."/>
            <person name="Carver A."/>
            <person name="Chen C."/>
            <person name="Cichocki N."/>
            <person name="Clum A."/>
            <person name="Culley D."/>
            <person name="Crous P.W."/>
            <person name="Fauchery L."/>
            <person name="Girlanda M."/>
            <person name="Hayes R.D."/>
            <person name="Keri Z."/>
            <person name="LaButti K."/>
            <person name="Lipzen A."/>
            <person name="Lombard V."/>
            <person name="Magnuson J."/>
            <person name="Maillard F."/>
            <person name="Murat C."/>
            <person name="Nolan M."/>
            <person name="Ohm R.A."/>
            <person name="Pangilinan J."/>
            <person name="Pereira M.F."/>
            <person name="Perotto S."/>
            <person name="Peter M."/>
            <person name="Pfister S."/>
            <person name="Riley R."/>
            <person name="Sitrit Y."/>
            <person name="Stielow J.B."/>
            <person name="Szollosi G."/>
            <person name="Zifcakova L."/>
            <person name="Stursova M."/>
            <person name="Spatafora J.W."/>
            <person name="Tedersoo L."/>
            <person name="Vaario L.M."/>
            <person name="Yamada A."/>
            <person name="Yan M."/>
            <person name="Wang P."/>
            <person name="Xu J."/>
            <person name="Bruns T."/>
            <person name="Baldrian P."/>
            <person name="Vilgalys R."/>
            <person name="Dunand C."/>
            <person name="Henrissat B."/>
            <person name="Grigoriev I.V."/>
            <person name="Hibbett D."/>
            <person name="Nagy L.G."/>
            <person name="Martin F.M."/>
        </authorList>
    </citation>
    <scope>NUCLEOTIDE SEQUENCE</scope>
    <source>
        <strain evidence="3">Prilba</strain>
    </source>
</reference>
<dbReference type="Proteomes" id="UP000759537">
    <property type="component" value="Unassembled WGS sequence"/>
</dbReference>
<feature type="transmembrane region" description="Helical" evidence="2">
    <location>
        <begin position="152"/>
        <end position="174"/>
    </location>
</feature>
<feature type="region of interest" description="Disordered" evidence="1">
    <location>
        <begin position="88"/>
        <end position="111"/>
    </location>
</feature>
<keyword evidence="2" id="KW-1133">Transmembrane helix</keyword>
<feature type="compositionally biased region" description="Polar residues" evidence="1">
    <location>
        <begin position="186"/>
        <end position="202"/>
    </location>
</feature>
<dbReference type="EMBL" id="WHVB01000004">
    <property type="protein sequence ID" value="KAF8483834.1"/>
    <property type="molecule type" value="Genomic_DNA"/>
</dbReference>
<protein>
    <submittedName>
        <fullName evidence="3">Uncharacterized protein</fullName>
    </submittedName>
</protein>
<organism evidence="3 4">
    <name type="scientific">Russula ochroleuca</name>
    <dbReference type="NCBI Taxonomy" id="152965"/>
    <lineage>
        <taxon>Eukaryota</taxon>
        <taxon>Fungi</taxon>
        <taxon>Dikarya</taxon>
        <taxon>Basidiomycota</taxon>
        <taxon>Agaricomycotina</taxon>
        <taxon>Agaricomycetes</taxon>
        <taxon>Russulales</taxon>
        <taxon>Russulaceae</taxon>
        <taxon>Russula</taxon>
    </lineage>
</organism>
<keyword evidence="2" id="KW-0472">Membrane</keyword>
<dbReference type="OrthoDB" id="3240993at2759"/>
<keyword evidence="4" id="KW-1185">Reference proteome</keyword>